<feature type="region of interest" description="Disordered" evidence="4">
    <location>
        <begin position="37"/>
        <end position="65"/>
    </location>
</feature>
<feature type="compositionally biased region" description="Basic and acidic residues" evidence="4">
    <location>
        <begin position="142"/>
        <end position="156"/>
    </location>
</feature>
<dbReference type="Gene3D" id="2.60.40.790">
    <property type="match status" value="1"/>
</dbReference>
<dbReference type="InterPro" id="IPR031107">
    <property type="entry name" value="Small_HSP"/>
</dbReference>
<comment type="caution">
    <text evidence="6">The sequence shown here is derived from an EMBL/GenBank/DDBJ whole genome shotgun (WGS) entry which is preliminary data.</text>
</comment>
<organism evidence="6 7">
    <name type="scientific">Niveomyces insectorum RCEF 264</name>
    <dbReference type="NCBI Taxonomy" id="1081102"/>
    <lineage>
        <taxon>Eukaryota</taxon>
        <taxon>Fungi</taxon>
        <taxon>Dikarya</taxon>
        <taxon>Ascomycota</taxon>
        <taxon>Pezizomycotina</taxon>
        <taxon>Sordariomycetes</taxon>
        <taxon>Hypocreomycetidae</taxon>
        <taxon>Hypocreales</taxon>
        <taxon>Cordycipitaceae</taxon>
        <taxon>Niveomyces</taxon>
    </lineage>
</organism>
<dbReference type="InterPro" id="IPR008978">
    <property type="entry name" value="HSP20-like_chaperone"/>
</dbReference>
<feature type="compositionally biased region" description="Low complexity" evidence="4">
    <location>
        <begin position="126"/>
        <end position="138"/>
    </location>
</feature>
<dbReference type="Pfam" id="PF00011">
    <property type="entry name" value="HSP20"/>
    <property type="match status" value="1"/>
</dbReference>
<name>A0A167M0J4_9HYPO</name>
<evidence type="ECO:0000256" key="3">
    <source>
        <dbReference type="RuleBase" id="RU003616"/>
    </source>
</evidence>
<reference evidence="6 7" key="1">
    <citation type="journal article" date="2016" name="Genome Biol. Evol.">
        <title>Divergent and convergent evolution of fungal pathogenicity.</title>
        <authorList>
            <person name="Shang Y."/>
            <person name="Xiao G."/>
            <person name="Zheng P."/>
            <person name="Cen K."/>
            <person name="Zhan S."/>
            <person name="Wang C."/>
        </authorList>
    </citation>
    <scope>NUCLEOTIDE SEQUENCE [LARGE SCALE GENOMIC DNA]</scope>
    <source>
        <strain evidence="6 7">RCEF 264</strain>
    </source>
</reference>
<dbReference type="InterPro" id="IPR002068">
    <property type="entry name" value="A-crystallin/Hsp20_dom"/>
</dbReference>
<dbReference type="PANTHER" id="PTHR11527">
    <property type="entry name" value="HEAT-SHOCK PROTEIN 20 FAMILY MEMBER"/>
    <property type="match status" value="1"/>
</dbReference>
<keyword evidence="1 6" id="KW-0346">Stress response</keyword>
<protein>
    <submittedName>
        <fullName evidence="6">30 kDa heat shock protein</fullName>
    </submittedName>
</protein>
<proteinExistence type="inferred from homology"/>
<keyword evidence="7" id="KW-1185">Reference proteome</keyword>
<feature type="region of interest" description="Disordered" evidence="4">
    <location>
        <begin position="118"/>
        <end position="179"/>
    </location>
</feature>
<feature type="domain" description="SHSP" evidence="5">
    <location>
        <begin position="65"/>
        <end position="241"/>
    </location>
</feature>
<dbReference type="OrthoDB" id="1431247at2759"/>
<dbReference type="PROSITE" id="PS01031">
    <property type="entry name" value="SHSP"/>
    <property type="match status" value="1"/>
</dbReference>
<gene>
    <name evidence="6" type="ORF">SPI_09209</name>
</gene>
<accession>A0A167M0J4</accession>
<evidence type="ECO:0000313" key="6">
    <source>
        <dbReference type="EMBL" id="OAA53764.1"/>
    </source>
</evidence>
<dbReference type="STRING" id="1081102.A0A167M0J4"/>
<dbReference type="Proteomes" id="UP000076874">
    <property type="component" value="Unassembled WGS sequence"/>
</dbReference>
<dbReference type="AlphaFoldDB" id="A0A167M0J4"/>
<dbReference type="EMBL" id="AZHD01000027">
    <property type="protein sequence ID" value="OAA53764.1"/>
    <property type="molecule type" value="Genomic_DNA"/>
</dbReference>
<evidence type="ECO:0000256" key="4">
    <source>
        <dbReference type="SAM" id="MobiDB-lite"/>
    </source>
</evidence>
<sequence length="241" mass="25814">MSLFQRAFYTPAPADQTFTNLFRLLDDFDAYSREVNSNNNATTANGNQKAVTGGGHHHHHGGDLSSVRLFKPRFDVRETENAYELHGEVAGVDKKDIAIEFTDPQTLVVSGRVERNYSSGSDEAAEANGAPAQATVTDEATEAARERGEAVKDKKGAGAGSGNGSSSSNQVAARDSGAVGQPAAPAERFWYQERSVGQFSRTFNFPAPVDEANVRAGLDNGILSITVPKAVKRSTRRIAVQ</sequence>
<dbReference type="SUPFAM" id="SSF49764">
    <property type="entry name" value="HSP20-like chaperones"/>
    <property type="match status" value="1"/>
</dbReference>
<feature type="compositionally biased region" description="Low complexity" evidence="4">
    <location>
        <begin position="37"/>
        <end position="47"/>
    </location>
</feature>
<evidence type="ECO:0000256" key="1">
    <source>
        <dbReference type="ARBA" id="ARBA00023016"/>
    </source>
</evidence>
<evidence type="ECO:0000256" key="2">
    <source>
        <dbReference type="PROSITE-ProRule" id="PRU00285"/>
    </source>
</evidence>
<comment type="similarity">
    <text evidence="2 3">Belongs to the small heat shock protein (HSP20) family.</text>
</comment>
<evidence type="ECO:0000313" key="7">
    <source>
        <dbReference type="Proteomes" id="UP000076874"/>
    </source>
</evidence>
<dbReference type="CDD" id="cd06464">
    <property type="entry name" value="ACD_sHsps-like"/>
    <property type="match status" value="1"/>
</dbReference>
<evidence type="ECO:0000259" key="5">
    <source>
        <dbReference type="PROSITE" id="PS01031"/>
    </source>
</evidence>